<sequence>MVAETLPAAIDASNAKLPLTDGQRVYARHFAKRLAKALELEQPDAHELAARLYGARSRLALVGEVPLVRPGEALYAYREFAPDSSSSGFLPPSLGCARLTAELDTVTRFVHPEAAIHAARAAIVRRPEFSTAARITVDALRNLGATGEALACTNRTLRALRNISLLGSLRLAPSRVENVDYYWLRCIRIVAMTRLTRFDNAAQERIGLVAEVDAVGTPGAPQVARWLCLTTTPGGTRWSDTMTL</sequence>
<dbReference type="Proteomes" id="UP000248899">
    <property type="component" value="Unassembled WGS sequence"/>
</dbReference>
<gene>
    <name evidence="1" type="ORF">DPR02_22610</name>
</gene>
<dbReference type="AlphaFoldDB" id="A0AAQ0FBC5"/>
<protein>
    <submittedName>
        <fullName evidence="1">Uncharacterized protein</fullName>
    </submittedName>
</protein>
<comment type="caution">
    <text evidence="1">The sequence shown here is derived from an EMBL/GenBank/DDBJ whole genome shotgun (WGS) entry which is preliminary data.</text>
</comment>
<evidence type="ECO:0000313" key="2">
    <source>
        <dbReference type="Proteomes" id="UP000248899"/>
    </source>
</evidence>
<evidence type="ECO:0000313" key="1">
    <source>
        <dbReference type="EMBL" id="RAQ05967.1"/>
    </source>
</evidence>
<dbReference type="EMBL" id="QLUZ01000014">
    <property type="protein sequence ID" value="RAQ05967.1"/>
    <property type="molecule type" value="Genomic_DNA"/>
</dbReference>
<name>A0AAQ0FBC5_BURCE</name>
<organism evidence="1 2">
    <name type="scientific">Burkholderia cepacia</name>
    <name type="common">Pseudomonas cepacia</name>
    <dbReference type="NCBI Taxonomy" id="292"/>
    <lineage>
        <taxon>Bacteria</taxon>
        <taxon>Pseudomonadati</taxon>
        <taxon>Pseudomonadota</taxon>
        <taxon>Betaproteobacteria</taxon>
        <taxon>Burkholderiales</taxon>
        <taxon>Burkholderiaceae</taxon>
        <taxon>Burkholderia</taxon>
        <taxon>Burkholderia cepacia complex</taxon>
    </lineage>
</organism>
<proteinExistence type="predicted"/>
<reference evidence="1 2" key="1">
    <citation type="submission" date="2018-06" db="EMBL/GenBank/DDBJ databases">
        <title>Towards the identification of Burkholderia cepacia strain which caused fatal septicemia.</title>
        <authorList>
            <person name="Bui L.A.T."/>
            <person name="Zakharova I.B."/>
            <person name="Shpak I.M."/>
            <person name="Teteryatnikova N."/>
            <person name="Ustinov D.V."/>
            <person name="Kuzyutina Y.A."/>
            <person name="Nguyen H.N."/>
            <person name="Antonov A.S."/>
            <person name="Avdyusheva E.F."/>
            <person name="Victorov D.V."/>
        </authorList>
    </citation>
    <scope>NUCLEOTIDE SEQUENCE [LARGE SCALE GENOMIC DNA]</scope>
    <source>
        <strain evidence="1 2">PT02</strain>
    </source>
</reference>
<accession>A0AAQ0FBC5</accession>